<comment type="similarity">
    <text evidence="3">Belongs to the NOP53 family.</text>
</comment>
<evidence type="ECO:0000256" key="3">
    <source>
        <dbReference type="ARBA" id="ARBA00008838"/>
    </source>
</evidence>
<evidence type="ECO:0000256" key="2">
    <source>
        <dbReference type="ARBA" id="ARBA00004642"/>
    </source>
</evidence>
<reference evidence="8" key="2">
    <citation type="submission" date="2023-03" db="EMBL/GenBank/DDBJ databases">
        <authorList>
            <person name="Inwood S.N."/>
            <person name="Skelly J.G."/>
            <person name="Guhlin J."/>
            <person name="Harrop T.W.R."/>
            <person name="Goldson S.G."/>
            <person name="Dearden P.K."/>
        </authorList>
    </citation>
    <scope>NUCLEOTIDE SEQUENCE</scope>
    <source>
        <strain evidence="8">Lincoln</strain>
        <tissue evidence="8">Whole body</tissue>
    </source>
</reference>
<evidence type="ECO:0000256" key="6">
    <source>
        <dbReference type="ARBA" id="ARBA00023242"/>
    </source>
</evidence>
<dbReference type="GO" id="GO:0005654">
    <property type="term" value="C:nucleoplasm"/>
    <property type="evidence" value="ECO:0007669"/>
    <property type="project" value="UniProtKB-SubCell"/>
</dbReference>
<dbReference type="Proteomes" id="UP001168972">
    <property type="component" value="Unassembled WGS sequence"/>
</dbReference>
<dbReference type="PANTHER" id="PTHR14211">
    <property type="entry name" value="GLIOMA SUPPRESSOR CANDIDATE REGION GENE 2"/>
    <property type="match status" value="1"/>
</dbReference>
<evidence type="ECO:0000256" key="4">
    <source>
        <dbReference type="ARBA" id="ARBA00018339"/>
    </source>
</evidence>
<dbReference type="EMBL" id="JAQQBR010000001">
    <property type="protein sequence ID" value="KAK0182761.1"/>
    <property type="molecule type" value="Genomic_DNA"/>
</dbReference>
<evidence type="ECO:0000256" key="1">
    <source>
        <dbReference type="ARBA" id="ARBA00004604"/>
    </source>
</evidence>
<evidence type="ECO:0000256" key="5">
    <source>
        <dbReference type="ARBA" id="ARBA00022517"/>
    </source>
</evidence>
<protein>
    <recommendedName>
        <fullName evidence="4">Ribosome biogenesis protein NOP53</fullName>
    </recommendedName>
</protein>
<dbReference type="InterPro" id="IPR011687">
    <property type="entry name" value="Nop53/GLTSCR2"/>
</dbReference>
<proteinExistence type="inferred from homology"/>
<evidence type="ECO:0000313" key="8">
    <source>
        <dbReference type="EMBL" id="KAK0182761.1"/>
    </source>
</evidence>
<feature type="region of interest" description="Disordered" evidence="7">
    <location>
        <begin position="142"/>
        <end position="194"/>
    </location>
</feature>
<name>A0AA39G876_MICHY</name>
<evidence type="ECO:0000313" key="9">
    <source>
        <dbReference type="Proteomes" id="UP001168972"/>
    </source>
</evidence>
<accession>A0AA39G876</accession>
<keyword evidence="5" id="KW-0690">Ribosome biogenesis</keyword>
<evidence type="ECO:0000256" key="7">
    <source>
        <dbReference type="SAM" id="MobiDB-lite"/>
    </source>
</evidence>
<keyword evidence="9" id="KW-1185">Reference proteome</keyword>
<dbReference type="GO" id="GO:0005730">
    <property type="term" value="C:nucleolus"/>
    <property type="evidence" value="ECO:0007669"/>
    <property type="project" value="UniProtKB-SubCell"/>
</dbReference>
<reference evidence="8" key="1">
    <citation type="journal article" date="2023" name="bioRxiv">
        <title>Scaffold-level genome assemblies of two parasitoid biocontrol wasps reveal the parthenogenesis mechanism and an associated novel virus.</title>
        <authorList>
            <person name="Inwood S."/>
            <person name="Skelly J."/>
            <person name="Guhlin J."/>
            <person name="Harrop T."/>
            <person name="Goldson S."/>
            <person name="Dearden P."/>
        </authorList>
    </citation>
    <scope>NUCLEOTIDE SEQUENCE</scope>
    <source>
        <strain evidence="8">Lincoln</strain>
        <tissue evidence="8">Whole body</tissue>
    </source>
</reference>
<dbReference type="PIRSF" id="PIRSF017302">
    <property type="entry name" value="Gltscr2"/>
    <property type="match status" value="1"/>
</dbReference>
<dbReference type="GO" id="GO:0000027">
    <property type="term" value="P:ribosomal large subunit assembly"/>
    <property type="evidence" value="ECO:0007669"/>
    <property type="project" value="TreeGrafter"/>
</dbReference>
<gene>
    <name evidence="8" type="ORF">PV327_000862</name>
</gene>
<keyword evidence="6" id="KW-0539">Nucleus</keyword>
<dbReference type="GO" id="GO:0008097">
    <property type="term" value="F:5S rRNA binding"/>
    <property type="evidence" value="ECO:0007669"/>
    <property type="project" value="TreeGrafter"/>
</dbReference>
<organism evidence="8 9">
    <name type="scientific">Microctonus hyperodae</name>
    <name type="common">Parasitoid wasp</name>
    <dbReference type="NCBI Taxonomy" id="165561"/>
    <lineage>
        <taxon>Eukaryota</taxon>
        <taxon>Metazoa</taxon>
        <taxon>Ecdysozoa</taxon>
        <taxon>Arthropoda</taxon>
        <taxon>Hexapoda</taxon>
        <taxon>Insecta</taxon>
        <taxon>Pterygota</taxon>
        <taxon>Neoptera</taxon>
        <taxon>Endopterygota</taxon>
        <taxon>Hymenoptera</taxon>
        <taxon>Apocrita</taxon>
        <taxon>Ichneumonoidea</taxon>
        <taxon>Braconidae</taxon>
        <taxon>Euphorinae</taxon>
        <taxon>Microctonus</taxon>
    </lineage>
</organism>
<sequence>MNRKEKLKNGILKCNKHSANNEGKRKSTRGNFNCDIWKENGENLNKKHYQWLTSDTVRHTIANEGIRKRKIPASLHKKPSEISTIEIPHPGMSYNPSYEDHQKLLHTIAKEEINSMKIEAHLDRVTNGMFKKVSVETQEKVWMKESSEGLPLNTNDKEKQSEEENDNDDDPNRISINPPAKNKKKTLVDRRKQREQKKLAFEMKNKKIEKKKLGDVYKLRIFEEKINKNEKRQKILRDKREKIKAIKSLEPKVLSKTKFEPAELDFKMGEELSGNLRNAAPTGNLLKDRYKSLQQRNIVAPSKRVLKLNKAKVKKYVKADHKITMPPKLM</sequence>
<comment type="subcellular location">
    <subcellularLocation>
        <location evidence="1">Nucleus</location>
        <location evidence="1">Nucleolus</location>
    </subcellularLocation>
    <subcellularLocation>
        <location evidence="2">Nucleus</location>
        <location evidence="2">Nucleoplasm</location>
    </subcellularLocation>
</comment>
<dbReference type="PANTHER" id="PTHR14211:SF7">
    <property type="entry name" value="RIBOSOME BIOGENESIS PROTEIN NOP53"/>
    <property type="match status" value="1"/>
</dbReference>
<dbReference type="AlphaFoldDB" id="A0AA39G876"/>
<dbReference type="Pfam" id="PF07767">
    <property type="entry name" value="Nop53"/>
    <property type="match status" value="1"/>
</dbReference>
<dbReference type="GO" id="GO:0006364">
    <property type="term" value="P:rRNA processing"/>
    <property type="evidence" value="ECO:0007669"/>
    <property type="project" value="TreeGrafter"/>
</dbReference>
<comment type="caution">
    <text evidence="8">The sequence shown here is derived from an EMBL/GenBank/DDBJ whole genome shotgun (WGS) entry which is preliminary data.</text>
</comment>